<proteinExistence type="predicted"/>
<organism evidence="2 3">
    <name type="scientific">Colletotrichum plurivorum</name>
    <dbReference type="NCBI Taxonomy" id="2175906"/>
    <lineage>
        <taxon>Eukaryota</taxon>
        <taxon>Fungi</taxon>
        <taxon>Dikarya</taxon>
        <taxon>Ascomycota</taxon>
        <taxon>Pezizomycotina</taxon>
        <taxon>Sordariomycetes</taxon>
        <taxon>Hypocreomycetidae</taxon>
        <taxon>Glomerellales</taxon>
        <taxon>Glomerellaceae</taxon>
        <taxon>Colletotrichum</taxon>
        <taxon>Colletotrichum orchidearum species complex</taxon>
    </lineage>
</organism>
<evidence type="ECO:0000313" key="2">
    <source>
        <dbReference type="EMBL" id="KAF6824989.1"/>
    </source>
</evidence>
<protein>
    <submittedName>
        <fullName evidence="2">Uncharacterized protein</fullName>
    </submittedName>
</protein>
<dbReference type="Proteomes" id="UP000654918">
    <property type="component" value="Unassembled WGS sequence"/>
</dbReference>
<keyword evidence="3" id="KW-1185">Reference proteome</keyword>
<gene>
    <name evidence="2" type="ORF">CPLU01_10526</name>
</gene>
<feature type="compositionally biased region" description="Polar residues" evidence="1">
    <location>
        <begin position="78"/>
        <end position="90"/>
    </location>
</feature>
<name>A0A8H6N9B5_9PEZI</name>
<evidence type="ECO:0000256" key="1">
    <source>
        <dbReference type="SAM" id="MobiDB-lite"/>
    </source>
</evidence>
<accession>A0A8H6N9B5</accession>
<dbReference type="AlphaFoldDB" id="A0A8H6N9B5"/>
<comment type="caution">
    <text evidence="2">The sequence shown here is derived from an EMBL/GenBank/DDBJ whole genome shotgun (WGS) entry which is preliminary data.</text>
</comment>
<dbReference type="EMBL" id="WIGO01000182">
    <property type="protein sequence ID" value="KAF6824989.1"/>
    <property type="molecule type" value="Genomic_DNA"/>
</dbReference>
<evidence type="ECO:0000313" key="3">
    <source>
        <dbReference type="Proteomes" id="UP000654918"/>
    </source>
</evidence>
<sequence>MSSPTATNSGGATGRVYKRRPGACETCKVRKRKCKFHEAHIKCWVPTVFGVILFLFDAKEEGKSESEQSPGPVGDLNTPESHAMSLSSAPDQLHYGANSSTSSISGIDQLLEASTMATPFGQISSHDEMWNPGTNSHFSSPEAMGSYPAEFVASPGSSFWDHGWHPQLYSVSDSPILSFGKCSATEWSQLQQPPQPLDERFQAVRSNFPPILHSCIKDHADNMTDVVRLFLTRKASRNGHHDFTLRLLDIHEECLKSHPHSNESTHDIHSVPADTHFRFAQGFCVEQHLGALYIDEAEFLQIFREVLGGDTSNAAKVALTYSALSISCSKSTERGLSTSNSNSLALAYYREGIIATEKLYTMAPSVLIFKALLTTSAASFLAALLYRKAFSNASWTILSKCRMQMLVANQLLTANVQSLNDGFIDHSPPTTPFGDEATPNLFLTQCRLAQLCSRMTEELQDYGAMRVPARQLDLAERAMRWIIVLQRFNSEVIEAVQRDKESIHADWGAKTVHFEPMGVTRPRSGVPAKLLTFEMALWSYGRMLGSKSNEPYLEKAEHAVAQFALEVLQILVEVDSSLAGSDGSFDQLVISSFCITAAYAHLLPDSATVFKRLVSTLGVFARISMTSSVVSLGKLSSVVDTVQKLLVPGQQSVVAEC</sequence>
<reference evidence="2" key="1">
    <citation type="journal article" date="2020" name="Phytopathology">
        <title>Genome Sequence Resources of Colletotrichum truncatum, C. plurivorum, C. musicola, and C. sojae: Four Species Pathogenic to Soybean (Glycine max).</title>
        <authorList>
            <person name="Rogerio F."/>
            <person name="Boufleur T.R."/>
            <person name="Ciampi-Guillardi M."/>
            <person name="Sukno S.A."/>
            <person name="Thon M.R."/>
            <person name="Massola Junior N.S."/>
            <person name="Baroncelli R."/>
        </authorList>
    </citation>
    <scope>NUCLEOTIDE SEQUENCE</scope>
    <source>
        <strain evidence="2">LFN00145</strain>
    </source>
</reference>
<feature type="region of interest" description="Disordered" evidence="1">
    <location>
        <begin position="62"/>
        <end position="100"/>
    </location>
</feature>